<evidence type="ECO:0000313" key="3">
    <source>
        <dbReference type="Proteomes" id="UP000554235"/>
    </source>
</evidence>
<feature type="region of interest" description="Disordered" evidence="1">
    <location>
        <begin position="1"/>
        <end position="22"/>
    </location>
</feature>
<accession>A0A8H4LNE2</accession>
<keyword evidence="3" id="KW-1185">Reference proteome</keyword>
<feature type="compositionally biased region" description="Basic and acidic residues" evidence="1">
    <location>
        <begin position="1"/>
        <end position="13"/>
    </location>
</feature>
<reference evidence="2 3" key="1">
    <citation type="submission" date="2020-01" db="EMBL/GenBank/DDBJ databases">
        <title>Identification and distribution of gene clusters putatively required for synthesis of sphingolipid metabolism inhibitors in phylogenetically diverse species of the filamentous fungus Fusarium.</title>
        <authorList>
            <person name="Kim H.-S."/>
            <person name="Busman M."/>
            <person name="Brown D.W."/>
            <person name="Divon H."/>
            <person name="Uhlig S."/>
            <person name="Proctor R.H."/>
        </authorList>
    </citation>
    <scope>NUCLEOTIDE SEQUENCE [LARGE SCALE GENOMIC DNA]</scope>
    <source>
        <strain evidence="2 3">NRRL 20459</strain>
    </source>
</reference>
<dbReference type="EMBL" id="JAADYS010000070">
    <property type="protein sequence ID" value="KAF4472481.1"/>
    <property type="molecule type" value="Genomic_DNA"/>
</dbReference>
<gene>
    <name evidence="2" type="ORF">FALBO_606</name>
</gene>
<organism evidence="2 3">
    <name type="scientific">Fusarium albosuccineum</name>
    <dbReference type="NCBI Taxonomy" id="1237068"/>
    <lineage>
        <taxon>Eukaryota</taxon>
        <taxon>Fungi</taxon>
        <taxon>Dikarya</taxon>
        <taxon>Ascomycota</taxon>
        <taxon>Pezizomycotina</taxon>
        <taxon>Sordariomycetes</taxon>
        <taxon>Hypocreomycetidae</taxon>
        <taxon>Hypocreales</taxon>
        <taxon>Nectriaceae</taxon>
        <taxon>Fusarium</taxon>
        <taxon>Fusarium decemcellulare species complex</taxon>
    </lineage>
</organism>
<protein>
    <submittedName>
        <fullName evidence="2">Uncharacterized protein</fullName>
    </submittedName>
</protein>
<evidence type="ECO:0000313" key="2">
    <source>
        <dbReference type="EMBL" id="KAF4472481.1"/>
    </source>
</evidence>
<dbReference type="Proteomes" id="UP000554235">
    <property type="component" value="Unassembled WGS sequence"/>
</dbReference>
<proteinExistence type="predicted"/>
<dbReference type="AlphaFoldDB" id="A0A8H4LNE2"/>
<evidence type="ECO:0000256" key="1">
    <source>
        <dbReference type="SAM" id="MobiDB-lite"/>
    </source>
</evidence>
<dbReference type="OrthoDB" id="5035669at2759"/>
<comment type="caution">
    <text evidence="2">The sequence shown here is derived from an EMBL/GenBank/DDBJ whole genome shotgun (WGS) entry which is preliminary data.</text>
</comment>
<sequence>MSSSDRMLEKPRDFLASSSPPPPRFQARFAHICLPPHSPDDWDLSKEIHRSVSSFQDQPRLHFVVPETEMEMMRRTKVQFDQGPSPPVIWSYVEFFNSLKSHRRPGVGRMGWEPLNENTVIMFLIDPTFPADCALALTALVQWAMNVHTLTTLRVITASIDSNYDVVQRLVKLQDPHVTVNQVDLASLSDQDHIRNADICEASNEQAIAQEIFEFAKANPDHPQTIISFHTGNLQGALEELIREAGMPEMNVTAVSTAKCVPALMNFVRQTDGFRPFRFLEVYPAFPFTPMALAGNTDVHIVLGSWCVSSSIWNNKIGQNAISQIKTSREQRIAQMCWARQPHALQTRIYLEGDNLTSFMATHHARRRLIEGQQLGGFIASVVDISSWGIDTIPTIRCMVRDARLIAEQMHRLRVQRVICDEGLALSTSEANAFRAALPVVQFDHRRALFVALDATPRVRLVKVQLAVLMTAGVHGTWSISPSAGEDADLREQIFDCCWGYGRRMARQGAMWLALGLWKHLIRSQDDPDGRLLRYNAVNRLVSIERNDMRRLKQQLEDLLTALREQNIPLPLDTSVRDEIEDVNAQEQIQLQSHLLRAFISQLVGSYTVSSAGDASRPQLVHTFLSTQTQVNVIGAFDTPGEFITLHDLIQEEEGGDLVLGVCDELVITADGRLLAIDWTQIPKHVVNQWKQLYSPHMTVTQALKSGIQRSNVDPDEYRGH</sequence>
<name>A0A8H4LNE2_9HYPO</name>